<dbReference type="CDD" id="cd06849">
    <property type="entry name" value="lipoyl_domain"/>
    <property type="match status" value="1"/>
</dbReference>
<dbReference type="InterPro" id="IPR000089">
    <property type="entry name" value="Biotin_lipoyl"/>
</dbReference>
<keyword evidence="7" id="KW-1185">Reference proteome</keyword>
<feature type="region of interest" description="Disordered" evidence="3">
    <location>
        <begin position="176"/>
        <end position="201"/>
    </location>
</feature>
<proteinExistence type="inferred from homology"/>
<dbReference type="Gene3D" id="4.10.320.10">
    <property type="entry name" value="E3-binding domain"/>
    <property type="match status" value="1"/>
</dbReference>
<dbReference type="SUPFAM" id="SSF47005">
    <property type="entry name" value="Peripheral subunit-binding domain of 2-oxo acid dehydrogenase complex"/>
    <property type="match status" value="1"/>
</dbReference>
<feature type="domain" description="Lipoyl-binding" evidence="4">
    <location>
        <begin position="1"/>
        <end position="69"/>
    </location>
</feature>
<evidence type="ECO:0000256" key="2">
    <source>
        <dbReference type="ARBA" id="ARBA00022823"/>
    </source>
</evidence>
<dbReference type="InterPro" id="IPR036625">
    <property type="entry name" value="E3-bd_dom_sf"/>
</dbReference>
<evidence type="ECO:0000259" key="5">
    <source>
        <dbReference type="PROSITE" id="PS51826"/>
    </source>
</evidence>
<name>A0A2N1JBX4_9BASI</name>
<protein>
    <submittedName>
        <fullName evidence="6">Uncharacterized protein</fullName>
    </submittedName>
</protein>
<gene>
    <name evidence="6" type="ORF">MVES_001900</name>
</gene>
<comment type="similarity">
    <text evidence="1">Belongs to the 2-oxoacid dehydrogenase family.</text>
</comment>
<dbReference type="SUPFAM" id="SSF51230">
    <property type="entry name" value="Single hybrid motif"/>
    <property type="match status" value="1"/>
</dbReference>
<evidence type="ECO:0000256" key="1">
    <source>
        <dbReference type="ARBA" id="ARBA00007317"/>
    </source>
</evidence>
<dbReference type="Proteomes" id="UP000232875">
    <property type="component" value="Unassembled WGS sequence"/>
</dbReference>
<dbReference type="GO" id="GO:0004742">
    <property type="term" value="F:dihydrolipoyllysine-residue acetyltransferase activity"/>
    <property type="evidence" value="ECO:0007669"/>
    <property type="project" value="TreeGrafter"/>
</dbReference>
<dbReference type="GO" id="GO:0006086">
    <property type="term" value="P:pyruvate decarboxylation to acetyl-CoA"/>
    <property type="evidence" value="ECO:0007669"/>
    <property type="project" value="InterPro"/>
</dbReference>
<feature type="compositionally biased region" description="Basic and acidic residues" evidence="3">
    <location>
        <begin position="86"/>
        <end position="113"/>
    </location>
</feature>
<sequence length="264" mass="28885">MSPTMETGNIGSWKLKEGDSFEGGTVMLNIETDKALMDVEASDDGILAKILVADGTKDVRVNTVIAMLAEEGDDISNIELPLPSEAEQKEPAKEPAKEAQETSPEPEQRDATHSSHHFTFRHTQFPSAMRLIDEFGIQDAETKITGTGRHGMLTKGDVLAYAGKIKNPFGTAKATSTKVSDFSLPSSGPSGQSKPVKPEADLSARERRDMMLQGMVELGKARPKLLDIASFERLVNAYVKAGLHKNTKRTEKEELDEVFTKLLR</sequence>
<dbReference type="InterPro" id="IPR004167">
    <property type="entry name" value="PSBD"/>
</dbReference>
<keyword evidence="2" id="KW-0450">Lipoyl</keyword>
<organism evidence="6 7">
    <name type="scientific">Malassezia vespertilionis</name>
    <dbReference type="NCBI Taxonomy" id="2020962"/>
    <lineage>
        <taxon>Eukaryota</taxon>
        <taxon>Fungi</taxon>
        <taxon>Dikarya</taxon>
        <taxon>Basidiomycota</taxon>
        <taxon>Ustilaginomycotina</taxon>
        <taxon>Malasseziomycetes</taxon>
        <taxon>Malasseziales</taxon>
        <taxon>Malasseziaceae</taxon>
        <taxon>Malassezia</taxon>
    </lineage>
</organism>
<dbReference type="Pfam" id="PF00364">
    <property type="entry name" value="Biotin_lipoyl"/>
    <property type="match status" value="1"/>
</dbReference>
<dbReference type="FunFam" id="2.40.50.100:FF:000010">
    <property type="entry name" value="Acetyltransferase component of pyruvate dehydrogenase complex"/>
    <property type="match status" value="1"/>
</dbReference>
<dbReference type="Gene3D" id="2.40.50.100">
    <property type="match status" value="1"/>
</dbReference>
<dbReference type="OrthoDB" id="537444at2759"/>
<dbReference type="PANTHER" id="PTHR23151:SF82">
    <property type="entry name" value="PYRUVATE DEHYDROGENASE COMPLEX PROTEIN X COMPONENT, MITOCHONDRIAL"/>
    <property type="match status" value="1"/>
</dbReference>
<evidence type="ECO:0000259" key="4">
    <source>
        <dbReference type="PROSITE" id="PS50968"/>
    </source>
</evidence>
<feature type="compositionally biased region" description="Polar residues" evidence="3">
    <location>
        <begin position="176"/>
        <end position="193"/>
    </location>
</feature>
<dbReference type="InterPro" id="IPR045257">
    <property type="entry name" value="E2/Pdx1"/>
</dbReference>
<dbReference type="GO" id="GO:0045254">
    <property type="term" value="C:pyruvate dehydrogenase complex"/>
    <property type="evidence" value="ECO:0007669"/>
    <property type="project" value="InterPro"/>
</dbReference>
<feature type="region of interest" description="Disordered" evidence="3">
    <location>
        <begin position="83"/>
        <end position="116"/>
    </location>
</feature>
<reference evidence="6 7" key="1">
    <citation type="submission" date="2017-10" db="EMBL/GenBank/DDBJ databases">
        <title>A novel species of cold-tolerant Malassezia isolated from bats.</title>
        <authorList>
            <person name="Lorch J.M."/>
            <person name="Palmer J.M."/>
            <person name="Vanderwolf K.J."/>
            <person name="Schmidt K.Z."/>
            <person name="Verant M.L."/>
            <person name="Weller T.J."/>
            <person name="Blehert D.S."/>
        </authorList>
    </citation>
    <scope>NUCLEOTIDE SEQUENCE [LARGE SCALE GENOMIC DNA]</scope>
    <source>
        <strain evidence="6 7">NWHC:44797-103</strain>
    </source>
</reference>
<evidence type="ECO:0000313" key="7">
    <source>
        <dbReference type="Proteomes" id="UP000232875"/>
    </source>
</evidence>
<evidence type="ECO:0000313" key="6">
    <source>
        <dbReference type="EMBL" id="PKI84048.1"/>
    </source>
</evidence>
<evidence type="ECO:0000256" key="3">
    <source>
        <dbReference type="SAM" id="MobiDB-lite"/>
    </source>
</evidence>
<dbReference type="AlphaFoldDB" id="A0A2N1JBX4"/>
<feature type="domain" description="Peripheral subunit-binding (PSBD)" evidence="5">
    <location>
        <begin position="123"/>
        <end position="162"/>
    </location>
</feature>
<dbReference type="PROSITE" id="PS50968">
    <property type="entry name" value="BIOTINYL_LIPOYL"/>
    <property type="match status" value="1"/>
</dbReference>
<dbReference type="PANTHER" id="PTHR23151">
    <property type="entry name" value="DIHYDROLIPOAMIDE ACETYL/SUCCINYL-TRANSFERASE-RELATED"/>
    <property type="match status" value="1"/>
</dbReference>
<dbReference type="STRING" id="2020962.A0A2N1JBX4"/>
<dbReference type="EMBL" id="KZ454990">
    <property type="protein sequence ID" value="PKI84048.1"/>
    <property type="molecule type" value="Genomic_DNA"/>
</dbReference>
<accession>A0A2N1JBX4</accession>
<dbReference type="PROSITE" id="PS51826">
    <property type="entry name" value="PSBD"/>
    <property type="match status" value="1"/>
</dbReference>
<dbReference type="InterPro" id="IPR011053">
    <property type="entry name" value="Single_hybrid_motif"/>
</dbReference>